<organism evidence="1 2">
    <name type="scientific">Haloarchaeobius amylolyticus</name>
    <dbReference type="NCBI Taxonomy" id="1198296"/>
    <lineage>
        <taxon>Archaea</taxon>
        <taxon>Methanobacteriati</taxon>
        <taxon>Methanobacteriota</taxon>
        <taxon>Stenosarchaea group</taxon>
        <taxon>Halobacteria</taxon>
        <taxon>Halobacteriales</taxon>
        <taxon>Halorubellaceae</taxon>
        <taxon>Haloarchaeobius</taxon>
    </lineage>
</organism>
<protein>
    <submittedName>
        <fullName evidence="1">HTH domain-containing protein</fullName>
    </submittedName>
</protein>
<evidence type="ECO:0000313" key="1">
    <source>
        <dbReference type="EMBL" id="MFD1563461.1"/>
    </source>
</evidence>
<sequence length="186" mass="20282">MSASNAAGFEAIETDLQGDVRVVCYVRSSVPAAVSERLTALVERLRTLEETGTLADVQVSQWPAEHAIGETDQPTREELVAEFEDWATQYGYSLEPGFCRQHTTPSPLGISEPCESIRVPLVALALYDADTDATDVQGVVPCTNPDKPVGERTYTVDEWLTAVETHASVASTHAENEQRTMLEGSR</sequence>
<evidence type="ECO:0000313" key="2">
    <source>
        <dbReference type="Proteomes" id="UP001597076"/>
    </source>
</evidence>
<dbReference type="EMBL" id="JBHUDI010000004">
    <property type="protein sequence ID" value="MFD1563461.1"/>
    <property type="molecule type" value="Genomic_DNA"/>
</dbReference>
<dbReference type="AlphaFoldDB" id="A0ABD6BER2"/>
<dbReference type="Proteomes" id="UP001597076">
    <property type="component" value="Unassembled WGS sequence"/>
</dbReference>
<keyword evidence="2" id="KW-1185">Reference proteome</keyword>
<reference evidence="1 2" key="1">
    <citation type="journal article" date="2019" name="Int. J. Syst. Evol. Microbiol.">
        <title>The Global Catalogue of Microorganisms (GCM) 10K type strain sequencing project: providing services to taxonomists for standard genome sequencing and annotation.</title>
        <authorList>
            <consortium name="The Broad Institute Genomics Platform"/>
            <consortium name="The Broad Institute Genome Sequencing Center for Infectious Disease"/>
            <person name="Wu L."/>
            <person name="Ma J."/>
        </authorList>
    </citation>
    <scope>NUCLEOTIDE SEQUENCE [LARGE SCALE GENOMIC DNA]</scope>
    <source>
        <strain evidence="1 2">CGMCC 1.12230</strain>
    </source>
</reference>
<accession>A0ABD6BER2</accession>
<dbReference type="Pfam" id="PF20575">
    <property type="entry name" value="HTH_63"/>
    <property type="match status" value="1"/>
</dbReference>
<dbReference type="RefSeq" id="WP_390286049.1">
    <property type="nucleotide sequence ID" value="NZ_JBHUDI010000004.1"/>
</dbReference>
<comment type="caution">
    <text evidence="1">The sequence shown here is derived from an EMBL/GenBank/DDBJ whole genome shotgun (WGS) entry which is preliminary data.</text>
</comment>
<proteinExistence type="predicted"/>
<gene>
    <name evidence="1" type="ORF">ACFR99_07860</name>
</gene>
<dbReference type="InterPro" id="IPR046783">
    <property type="entry name" value="HTH_63"/>
</dbReference>
<name>A0ABD6BER2_9EURY</name>